<evidence type="ECO:0000313" key="2">
    <source>
        <dbReference type="EMBL" id="CAD7447702.1"/>
    </source>
</evidence>
<dbReference type="InterPro" id="IPR023214">
    <property type="entry name" value="HAD_sf"/>
</dbReference>
<dbReference type="InterPro" id="IPR036412">
    <property type="entry name" value="HAD-like_sf"/>
</dbReference>
<keyword evidence="1" id="KW-0472">Membrane</keyword>
<dbReference type="SUPFAM" id="SSF56784">
    <property type="entry name" value="HAD-like"/>
    <property type="match status" value="1"/>
</dbReference>
<dbReference type="Gene3D" id="3.40.50.1000">
    <property type="entry name" value="HAD superfamily/HAD-like"/>
    <property type="match status" value="1"/>
</dbReference>
<keyword evidence="1" id="KW-1133">Transmembrane helix</keyword>
<reference evidence="2" key="1">
    <citation type="submission" date="2020-11" db="EMBL/GenBank/DDBJ databases">
        <authorList>
            <person name="Tran Van P."/>
        </authorList>
    </citation>
    <scope>NUCLEOTIDE SEQUENCE</scope>
</reference>
<dbReference type="Pfam" id="PF13344">
    <property type="entry name" value="Hydrolase_6"/>
    <property type="match status" value="1"/>
</dbReference>
<dbReference type="InterPro" id="IPR006357">
    <property type="entry name" value="HAD-SF_hydro_IIA"/>
</dbReference>
<name>A0A7R9F6G1_9NEOP</name>
<proteinExistence type="predicted"/>
<feature type="transmembrane region" description="Helical" evidence="1">
    <location>
        <begin position="20"/>
        <end position="40"/>
    </location>
</feature>
<accession>A0A7R9F6G1</accession>
<protein>
    <submittedName>
        <fullName evidence="2">Uncharacterized protein</fullName>
    </submittedName>
</protein>
<dbReference type="EMBL" id="OD569141">
    <property type="protein sequence ID" value="CAD7447702.1"/>
    <property type="molecule type" value="Genomic_DNA"/>
</dbReference>
<keyword evidence="1" id="KW-0812">Transmembrane</keyword>
<dbReference type="AlphaFoldDB" id="A0A7R9F6G1"/>
<organism evidence="2">
    <name type="scientific">Timema bartmani</name>
    <dbReference type="NCBI Taxonomy" id="61472"/>
    <lineage>
        <taxon>Eukaryota</taxon>
        <taxon>Metazoa</taxon>
        <taxon>Ecdysozoa</taxon>
        <taxon>Arthropoda</taxon>
        <taxon>Hexapoda</taxon>
        <taxon>Insecta</taxon>
        <taxon>Pterygota</taxon>
        <taxon>Neoptera</taxon>
        <taxon>Polyneoptera</taxon>
        <taxon>Phasmatodea</taxon>
        <taxon>Timematodea</taxon>
        <taxon>Timematoidea</taxon>
        <taxon>Timematidae</taxon>
        <taxon>Timema</taxon>
    </lineage>
</organism>
<evidence type="ECO:0000256" key="1">
    <source>
        <dbReference type="SAM" id="Phobius"/>
    </source>
</evidence>
<gene>
    <name evidence="2" type="ORF">TBIB3V08_LOCUS10010</name>
</gene>
<sequence length="190" mass="20868">MSYNAIEMFSRYWLHDGGFIVAIRCIYAQLLHLGVLVIVLRSVLWFPGKGPIAGSPQAIARLVELGKTVFLLTNNSMASIDRYHGVCQNLGMPVPKAAPPNLSTAWTAPQSMFSNPPVTSSPLYSAPMRTPLSIGSLDEQAVLRYLIRGSFSDWLTSQLVPFTPYSVNRLFPGLSGPHRRRGSSVSLGEY</sequence>